<dbReference type="EMBL" id="BAABKI010000053">
    <property type="protein sequence ID" value="GAA5179764.1"/>
    <property type="molecule type" value="Genomic_DNA"/>
</dbReference>
<name>A0ABP9RMF9_9GAMM</name>
<dbReference type="Pfam" id="PF13531">
    <property type="entry name" value="SBP_bac_11"/>
    <property type="match status" value="1"/>
</dbReference>
<proteinExistence type="predicted"/>
<evidence type="ECO:0000256" key="1">
    <source>
        <dbReference type="ARBA" id="ARBA00022729"/>
    </source>
</evidence>
<dbReference type="Gene3D" id="3.40.190.10">
    <property type="entry name" value="Periplasmic binding protein-like II"/>
    <property type="match status" value="2"/>
</dbReference>
<keyword evidence="1" id="KW-0732">Signal</keyword>
<sequence length="358" mass="40462">MLRHWRAYLVLLCLIPLDTLAQVRTPLVIEAALDRQVIAPLLDAFERARPDIALEYHDRSTLEVDRRARNVRPAPDVVISSAMPWQLARVNEGLAQPLDSDEARDWPAWAKWRNEVFGFTFEPIVMAYRLDLSRRMMPPATHADLNALLTSKLDILRGKVTTYSPSRSGVGYTLFQQDARYSPRFWDLVAAMGAAEVSLEATTQAMLDGLTSGKYWVGYNLLGSYAMRWAQTHPELIVQVPQDYALVMMRMAFVHRDAPHPAAAKTFVSFLLGVEGQRILAGRTPLFSVLPEVIGPYTAQRLRDQVGERLYPIPIDASLLAFVDPLRRAAFMARWNREISILDPQEATAQRPSKAIPR</sequence>
<dbReference type="PANTHER" id="PTHR30006">
    <property type="entry name" value="THIAMINE-BINDING PERIPLASMIC PROTEIN-RELATED"/>
    <property type="match status" value="1"/>
</dbReference>
<dbReference type="RefSeq" id="WP_345474051.1">
    <property type="nucleotide sequence ID" value="NZ_BAABKI010000053.1"/>
</dbReference>
<evidence type="ECO:0000313" key="3">
    <source>
        <dbReference type="Proteomes" id="UP001500074"/>
    </source>
</evidence>
<dbReference type="SUPFAM" id="SSF53850">
    <property type="entry name" value="Periplasmic binding protein-like II"/>
    <property type="match status" value="1"/>
</dbReference>
<dbReference type="PANTHER" id="PTHR30006:SF25">
    <property type="entry name" value="PHOSPHOGLYCERATE TRANSPORT REGULATORY PROTEIN PGTC"/>
    <property type="match status" value="1"/>
</dbReference>
<keyword evidence="3" id="KW-1185">Reference proteome</keyword>
<reference evidence="3" key="1">
    <citation type="journal article" date="2019" name="Int. J. Syst. Evol. Microbiol.">
        <title>The Global Catalogue of Microorganisms (GCM) 10K type strain sequencing project: providing services to taxonomists for standard genome sequencing and annotation.</title>
        <authorList>
            <consortium name="The Broad Institute Genomics Platform"/>
            <consortium name="The Broad Institute Genome Sequencing Center for Infectious Disease"/>
            <person name="Wu L."/>
            <person name="Ma J."/>
        </authorList>
    </citation>
    <scope>NUCLEOTIDE SEQUENCE [LARGE SCALE GENOMIC DNA]</scope>
    <source>
        <strain evidence="3">JCM 18472</strain>
    </source>
</reference>
<dbReference type="Proteomes" id="UP001500074">
    <property type="component" value="Unassembled WGS sequence"/>
</dbReference>
<protein>
    <submittedName>
        <fullName evidence="2">ABC transporter substrate-binding protein</fullName>
    </submittedName>
</protein>
<comment type="caution">
    <text evidence="2">The sequence shown here is derived from an EMBL/GenBank/DDBJ whole genome shotgun (WGS) entry which is preliminary data.</text>
</comment>
<gene>
    <name evidence="2" type="ORF">GCM10023342_32220</name>
</gene>
<evidence type="ECO:0000313" key="2">
    <source>
        <dbReference type="EMBL" id="GAA5179764.1"/>
    </source>
</evidence>
<organism evidence="2 3">
    <name type="scientific">Modicisalibacter zincidurans</name>
    <dbReference type="NCBI Taxonomy" id="1178777"/>
    <lineage>
        <taxon>Bacteria</taxon>
        <taxon>Pseudomonadati</taxon>
        <taxon>Pseudomonadota</taxon>
        <taxon>Gammaproteobacteria</taxon>
        <taxon>Oceanospirillales</taxon>
        <taxon>Halomonadaceae</taxon>
        <taxon>Modicisalibacter</taxon>
    </lineage>
</organism>
<accession>A0ABP9RMF9</accession>